<dbReference type="PANTHER" id="PTHR33627">
    <property type="entry name" value="TRANSPOSASE"/>
    <property type="match status" value="1"/>
</dbReference>
<dbReference type="InterPro" id="IPR039365">
    <property type="entry name" value="IS701-like"/>
</dbReference>
<reference evidence="4 5" key="1">
    <citation type="submission" date="2019-06" db="EMBL/GenBank/DDBJ databases">
        <title>Pac Bio to generate improved reference genome sequences for organisms with transposon mutant libraries (support for FEBA project).</title>
        <authorList>
            <person name="Blow M."/>
        </authorList>
    </citation>
    <scope>NUCLEOTIDE SEQUENCE [LARGE SCALE GENOMIC DNA]</scope>
    <source>
        <strain evidence="4 5">USDA 1844</strain>
    </source>
</reference>
<dbReference type="GO" id="GO:0004803">
    <property type="term" value="F:transposase activity"/>
    <property type="evidence" value="ECO:0007669"/>
    <property type="project" value="InterPro"/>
</dbReference>
<sequence length="663" mass="73403">MTEYIGLDVSMKETAISIRRAGKRIWRGKCASDPAVIAELIRMRASNAERVVFETGPLSVWFYHALRAEGLPAICVDARHAKAALDMVANKTDANDADGLAHLAEVGFFREVRVKGFDSMLSRTLVAARTKLMRTTLDMANQIRGLMKTFGLIVPCSMGGKFEVHIRFLLADNPGLSRIILPLLEAWRSLRLQATRCLIPGFDGASLHYFGTLTICYPRWLDAARSDEEERVMVGWHEELMDWLQPFLAPLGHKRRRRMCPAYVAGLIGPGDRKSVQPMAARDSGVSYDQLHHFIGSGVWDASALETALLVEADKLVGGDNAWLIIDDTALPKKGCHSVGVAPQYASALGKTANCQSLVSVTLASREVPVMVGLRLFLPETWTDDKERMARAGVPTDRQIALTKPEIAIAEIDRVIASGVRFGCVLADSGYGSSGPFRQALSARGLLWAVGLSRRQNVYPADVALVFPVASTGKRRKYHIADRPPVSAEAMLAGEKWQKVSWRRGTKGRLTCLFAACRVRIADGHKHRMLDNRVQCMPGDEVWLVGERRSTGEQKYYVSNLPTETTLKTLAATIKARWVCEQAHQQLKEELGLDHFEGRSWTGLHRHALMTMIAYAFLQSRRLKAAGRKKKTHSTAATTEHAGRQPSDPRHLRTATAATMPPL</sequence>
<dbReference type="PANTHER" id="PTHR33627:SF1">
    <property type="entry name" value="TRANSPOSASE"/>
    <property type="match status" value="1"/>
</dbReference>
<dbReference type="Pfam" id="PF01548">
    <property type="entry name" value="DEDD_Tnp_IS110"/>
    <property type="match status" value="1"/>
</dbReference>
<evidence type="ECO:0000259" key="3">
    <source>
        <dbReference type="Pfam" id="PF13546"/>
    </source>
</evidence>
<dbReference type="InterPro" id="IPR012337">
    <property type="entry name" value="RNaseH-like_sf"/>
</dbReference>
<dbReference type="InterPro" id="IPR038721">
    <property type="entry name" value="IS701-like_DDE_dom"/>
</dbReference>
<proteinExistence type="predicted"/>
<evidence type="ECO:0000256" key="1">
    <source>
        <dbReference type="SAM" id="MobiDB-lite"/>
    </source>
</evidence>
<dbReference type="Proteomes" id="UP000319824">
    <property type="component" value="Unassembled WGS sequence"/>
</dbReference>
<feature type="domain" description="Transposase IS701-like DDE" evidence="3">
    <location>
        <begin position="246"/>
        <end position="509"/>
    </location>
</feature>
<dbReference type="GO" id="GO:0003677">
    <property type="term" value="F:DNA binding"/>
    <property type="evidence" value="ECO:0007669"/>
    <property type="project" value="InterPro"/>
</dbReference>
<dbReference type="GO" id="GO:0006313">
    <property type="term" value="P:DNA transposition"/>
    <property type="evidence" value="ECO:0007669"/>
    <property type="project" value="InterPro"/>
</dbReference>
<dbReference type="SUPFAM" id="SSF53098">
    <property type="entry name" value="Ribonuclease H-like"/>
    <property type="match status" value="1"/>
</dbReference>
<organism evidence="4 5">
    <name type="scientific">Rhizobium mongolense USDA 1844</name>
    <dbReference type="NCBI Taxonomy" id="1079460"/>
    <lineage>
        <taxon>Bacteria</taxon>
        <taxon>Pseudomonadati</taxon>
        <taxon>Pseudomonadota</taxon>
        <taxon>Alphaproteobacteria</taxon>
        <taxon>Hyphomicrobiales</taxon>
        <taxon>Rhizobiaceae</taxon>
        <taxon>Rhizobium/Agrobacterium group</taxon>
        <taxon>Rhizobium</taxon>
    </lineage>
</organism>
<evidence type="ECO:0000313" key="5">
    <source>
        <dbReference type="Proteomes" id="UP000319824"/>
    </source>
</evidence>
<accession>A0A559TKH5</accession>
<feature type="region of interest" description="Disordered" evidence="1">
    <location>
        <begin position="626"/>
        <end position="663"/>
    </location>
</feature>
<evidence type="ECO:0000259" key="2">
    <source>
        <dbReference type="Pfam" id="PF01548"/>
    </source>
</evidence>
<dbReference type="Pfam" id="PF13546">
    <property type="entry name" value="DDE_5"/>
    <property type="match status" value="1"/>
</dbReference>
<dbReference type="InterPro" id="IPR002525">
    <property type="entry name" value="Transp_IS110-like_N"/>
</dbReference>
<dbReference type="EMBL" id="VISO01000001">
    <property type="protein sequence ID" value="TVZ75111.1"/>
    <property type="molecule type" value="Genomic_DNA"/>
</dbReference>
<protein>
    <submittedName>
        <fullName evidence="4">SRSO17 transposase</fullName>
    </submittedName>
</protein>
<name>A0A559TKH5_9HYPH</name>
<feature type="compositionally biased region" description="Basic and acidic residues" evidence="1">
    <location>
        <begin position="641"/>
        <end position="651"/>
    </location>
</feature>
<comment type="caution">
    <text evidence="4">The sequence shown here is derived from an EMBL/GenBank/DDBJ whole genome shotgun (WGS) entry which is preliminary data.</text>
</comment>
<dbReference type="NCBIfam" id="NF033540">
    <property type="entry name" value="transpos_IS701"/>
    <property type="match status" value="1"/>
</dbReference>
<evidence type="ECO:0000313" key="4">
    <source>
        <dbReference type="EMBL" id="TVZ75111.1"/>
    </source>
</evidence>
<feature type="domain" description="Transposase IS110-like N-terminal" evidence="2">
    <location>
        <begin position="5"/>
        <end position="149"/>
    </location>
</feature>
<gene>
    <name evidence="4" type="ORF">BCL32_0521</name>
</gene>
<dbReference type="AlphaFoldDB" id="A0A559TKH5"/>